<dbReference type="EMBL" id="AAOF01000007">
    <property type="protein sequence ID" value="EAR21652.1"/>
    <property type="molecule type" value="Genomic_DNA"/>
</dbReference>
<dbReference type="HOGENOM" id="CLU_312552_0_0_6"/>
<comment type="caution">
    <text evidence="2">The sequence shown here is derived from an EMBL/GenBank/DDBJ whole genome shotgun (WGS) entry which is preliminary data.</text>
</comment>
<dbReference type="Proteomes" id="UP000003374">
    <property type="component" value="Unassembled WGS sequence"/>
</dbReference>
<protein>
    <recommendedName>
        <fullName evidence="1">6-hydroxymethylpterin diphosphokinase MptE-like domain-containing protein</fullName>
    </recommendedName>
</protein>
<dbReference type="AlphaFoldDB" id="A4BRT1"/>
<dbReference type="STRING" id="314278.NB231_02758"/>
<dbReference type="Pfam" id="PF01973">
    <property type="entry name" value="MptE-like"/>
    <property type="match status" value="1"/>
</dbReference>
<evidence type="ECO:0000259" key="1">
    <source>
        <dbReference type="Pfam" id="PF01973"/>
    </source>
</evidence>
<dbReference type="Gene3D" id="3.90.1480.10">
    <property type="entry name" value="Alpha-2,3-sialyltransferase"/>
    <property type="match status" value="1"/>
</dbReference>
<reference evidence="2 3" key="1">
    <citation type="submission" date="2006-02" db="EMBL/GenBank/DDBJ databases">
        <authorList>
            <person name="Waterbury J."/>
            <person name="Ferriera S."/>
            <person name="Johnson J."/>
            <person name="Kravitz S."/>
            <person name="Halpern A."/>
            <person name="Remington K."/>
            <person name="Beeson K."/>
            <person name="Tran B."/>
            <person name="Rogers Y.-H."/>
            <person name="Friedman R."/>
            <person name="Venter J.C."/>
        </authorList>
    </citation>
    <scope>NUCLEOTIDE SEQUENCE [LARGE SCALE GENOMIC DNA]</scope>
    <source>
        <strain evidence="2 3">Nb-231</strain>
    </source>
</reference>
<dbReference type="eggNOG" id="COG2604">
    <property type="taxonomic scope" value="Bacteria"/>
</dbReference>
<sequence>MKDQVFLGVNSFFIMTRRNRFLLPPFKGKFGPSEASESASVRAFKRKKILLFTDSRGQHKPTGQDHLIFGERLQQDARLDVDMFLCPMKWTTTLDFLEMFDAEKLKSYDAIILWTGIVDWSPRPVSSAVNDLYDNRKISNLDGVGLNTRDYSKKVVNNKKRIFDSVFGAERMRAHFAALFETVYAGEKTCNMYDLEMAHDLLSRLFRIPNLIYINANRFVPGWEGDFKKGRPENISLTHAYSDLFTDALSGVAKVIDLRKWSKDEVKAYTCDNIHVTRAGSDYIYEEIMRALDMQAAEVPATNVSWSDANAKLNAAITGLLEFGKGLATSFSALAPLERFIGAKQRKLLAAVKADKYLATLIIGFRLRPGDEIRERNLMFVLDWLEYHYSGLFDVLLVEQDICSRFDLAKLKMGKHVRHEFIYNPGEYNRGWGYNVAVQHFCAESKIVALMDTDVLTGANFVREIMDCHAKYDAVSPYQNIYYTSEAEASHIYETYGLGHLTDAARIKNPVTVAGGILIANRDVYLALKGFEQYVGYGCEDRALDVTLFNHLPHDRIRLAPVTYVHLYHPRDSEGRSRFKEIYAHLVENYGCKYEPSLEPFDFIHKACSHVGPQKTLQMMRSRADGFADLNLYRRGKPLPANGSRTRGVAASGSNVIYPPDFISLREYKEKEIYKAAPAPDSDELASFYNAYKGKRCFIIGNGPSLNKHDLSLLKDEYTFGVNSFYYKTRETGFVPFFYVVEDSSVMKENIEEIKKYNAPFKFFPTIYKNLHPKRPNTFFFRMNRSFYEKSSPNYVVPRFSTDATDVLYCGQSVTYINLQLAYFMGFEEVYLIGMDFSYRIPESHKRTGDVLLSDTDDPNHFHKDYFGKGKTWKDPKLDRVAMNYRLAKLVYECVGRRIYNATFGGYLDIFKRVAFNSLFRGSDARLHGKSPILCYPPTLGAPNVALESERKINGGDSIAVANKLFASGKYYDCAIMCDRLFKERGLTMYRNLAERARLHLRSR</sequence>
<organism evidence="2 3">
    <name type="scientific">Nitrococcus mobilis Nb-231</name>
    <dbReference type="NCBI Taxonomy" id="314278"/>
    <lineage>
        <taxon>Bacteria</taxon>
        <taxon>Pseudomonadati</taxon>
        <taxon>Pseudomonadota</taxon>
        <taxon>Gammaproteobacteria</taxon>
        <taxon>Chromatiales</taxon>
        <taxon>Ectothiorhodospiraceae</taxon>
        <taxon>Nitrococcus</taxon>
    </lineage>
</organism>
<evidence type="ECO:0000313" key="3">
    <source>
        <dbReference type="Proteomes" id="UP000003374"/>
    </source>
</evidence>
<dbReference type="InterPro" id="IPR002826">
    <property type="entry name" value="MptE-like"/>
</dbReference>
<dbReference type="Gene3D" id="3.90.550.10">
    <property type="entry name" value="Spore Coat Polysaccharide Biosynthesis Protein SpsA, Chain A"/>
    <property type="match status" value="1"/>
</dbReference>
<name>A4BRT1_9GAMM</name>
<proteinExistence type="predicted"/>
<dbReference type="InterPro" id="IPR029044">
    <property type="entry name" value="Nucleotide-diphossugar_trans"/>
</dbReference>
<gene>
    <name evidence="2" type="ORF">NB231_02758</name>
</gene>
<keyword evidence="3" id="KW-1185">Reference proteome</keyword>
<accession>A4BRT1</accession>
<dbReference type="SUPFAM" id="SSF53448">
    <property type="entry name" value="Nucleotide-diphospho-sugar transferases"/>
    <property type="match status" value="1"/>
</dbReference>
<evidence type="ECO:0000313" key="2">
    <source>
        <dbReference type="EMBL" id="EAR21652.1"/>
    </source>
</evidence>
<feature type="domain" description="6-hydroxymethylpterin diphosphokinase MptE-like" evidence="1">
    <location>
        <begin position="683"/>
        <end position="840"/>
    </location>
</feature>